<dbReference type="OrthoDB" id="996789at2"/>
<accession>A0A1M4Y5U7</accession>
<name>A0A1M4Y5U7_9BACT</name>
<sequence>MKIYLYKYFIAFFYCCYSITGWAQQADNKTLIDFNRQLNFYDFEQIRSYVIKHGDRKTYCPNYKDNPHYIVKDLAVEVYFNPTNNDGRQPTENDYNVMYIIEEEGDSIIHYYLYLTPQRDVLVYDYDKQFTDIDTRAFRLTELKNITDYLVDLAAVK</sequence>
<feature type="signal peptide" evidence="1">
    <location>
        <begin position="1"/>
        <end position="23"/>
    </location>
</feature>
<dbReference type="Proteomes" id="UP000184480">
    <property type="component" value="Unassembled WGS sequence"/>
</dbReference>
<dbReference type="RefSeq" id="WP_062177275.1">
    <property type="nucleotide sequence ID" value="NZ_BBXL01000003.1"/>
</dbReference>
<dbReference type="EMBL" id="FQUC01000003">
    <property type="protein sequence ID" value="SHF01040.1"/>
    <property type="molecule type" value="Genomic_DNA"/>
</dbReference>
<evidence type="ECO:0000313" key="2">
    <source>
        <dbReference type="EMBL" id="SHF01040.1"/>
    </source>
</evidence>
<organism evidence="2 3">
    <name type="scientific">Dysgonomonas macrotermitis</name>
    <dbReference type="NCBI Taxonomy" id="1346286"/>
    <lineage>
        <taxon>Bacteria</taxon>
        <taxon>Pseudomonadati</taxon>
        <taxon>Bacteroidota</taxon>
        <taxon>Bacteroidia</taxon>
        <taxon>Bacteroidales</taxon>
        <taxon>Dysgonomonadaceae</taxon>
        <taxon>Dysgonomonas</taxon>
    </lineage>
</organism>
<evidence type="ECO:0000256" key="1">
    <source>
        <dbReference type="SAM" id="SignalP"/>
    </source>
</evidence>
<dbReference type="AlphaFoldDB" id="A0A1M4Y5U7"/>
<feature type="chain" id="PRO_5009908403" evidence="1">
    <location>
        <begin position="24"/>
        <end position="157"/>
    </location>
</feature>
<keyword evidence="3" id="KW-1185">Reference proteome</keyword>
<dbReference type="STRING" id="1346286.SAMN05444362_10380"/>
<proteinExistence type="predicted"/>
<reference evidence="3" key="1">
    <citation type="submission" date="2016-11" db="EMBL/GenBank/DDBJ databases">
        <authorList>
            <person name="Varghese N."/>
            <person name="Submissions S."/>
        </authorList>
    </citation>
    <scope>NUCLEOTIDE SEQUENCE [LARGE SCALE GENOMIC DNA]</scope>
    <source>
        <strain evidence="3">DSM 27370</strain>
    </source>
</reference>
<keyword evidence="1" id="KW-0732">Signal</keyword>
<evidence type="ECO:0000313" key="3">
    <source>
        <dbReference type="Proteomes" id="UP000184480"/>
    </source>
</evidence>
<protein>
    <submittedName>
        <fullName evidence="2">Uncharacterized protein</fullName>
    </submittedName>
</protein>
<gene>
    <name evidence="2" type="ORF">SAMN05444362_10380</name>
</gene>